<sequence length="132" mass="13684">MANIPSNVLEVLKAKGTTKVLVTASKDAKPHAIVAGSIVSPAADTMVVGEILMKTSAKNLKENAKAAFLISAGKDAYNIDCTAKARLDSGPELDAMNKELAAMKLKAAAVWVFKVDAVFEQGASPKAGTKIA</sequence>
<evidence type="ECO:0000313" key="1">
    <source>
        <dbReference type="EMBL" id="AIZ56513.1"/>
    </source>
</evidence>
<dbReference type="SUPFAM" id="SSF50475">
    <property type="entry name" value="FMN-binding split barrel"/>
    <property type="match status" value="1"/>
</dbReference>
<name>A0A0A7LBX8_9ARCH</name>
<dbReference type="STRING" id="1577791.Mpt1_c06270"/>
<dbReference type="Gene3D" id="2.30.110.10">
    <property type="entry name" value="Electron Transport, Fmn-binding Protein, Chain A"/>
    <property type="match status" value="1"/>
</dbReference>
<dbReference type="AlphaFoldDB" id="A0A0A7LBX8"/>
<dbReference type="RefSeq" id="WP_158386742.1">
    <property type="nucleotide sequence ID" value="NZ_CP010070.1"/>
</dbReference>
<organism evidence="1 2">
    <name type="scientific">Candidatus Methanoplasma termitum</name>
    <dbReference type="NCBI Taxonomy" id="1577791"/>
    <lineage>
        <taxon>Archaea</taxon>
        <taxon>Methanobacteriati</taxon>
        <taxon>Thermoplasmatota</taxon>
        <taxon>Thermoplasmata</taxon>
        <taxon>Methanomassiliicoccales</taxon>
        <taxon>Methanomassiliicoccaceae</taxon>
        <taxon>Candidatus Methanoplasma</taxon>
    </lineage>
</organism>
<dbReference type="OrthoDB" id="385282at2157"/>
<dbReference type="PANTHER" id="PTHR40660">
    <property type="entry name" value="5'-PHOSPHATE OXIDASE PUTATIVE DOMAIN-CONTAINING PROTEIN-RELATED"/>
    <property type="match status" value="1"/>
</dbReference>
<dbReference type="KEGG" id="mear:Mpt1_c06270"/>
<accession>A0A0A7LBX8</accession>
<dbReference type="HOGENOM" id="CLU_155005_0_0_2"/>
<dbReference type="InterPro" id="IPR012349">
    <property type="entry name" value="Split_barrel_FMN-bd"/>
</dbReference>
<proteinExistence type="predicted"/>
<dbReference type="PANTHER" id="PTHR40660:SF1">
    <property type="entry name" value="5'-PHOSPHATE OXIDASE PUTATIVE DOMAIN-CONTAINING PROTEIN-RELATED"/>
    <property type="match status" value="1"/>
</dbReference>
<reference evidence="1 2" key="1">
    <citation type="journal article" date="2014" name="Appl. Environ. Microbiol.">
        <title>Comparative Genome Analysis of 'Candidatus Methanoplasma termitum' Indicates a New Mode of Energy Metabolism in the Seventh Order of Methanogens.</title>
        <authorList>
            <person name="Lang K."/>
            <person name="Schuldes J."/>
            <person name="Klingl A."/>
            <person name="Poehlein A."/>
            <person name="Daniel R."/>
            <person name="Brune A."/>
        </authorList>
    </citation>
    <scope>NUCLEOTIDE SEQUENCE [LARGE SCALE GENOMIC DNA]</scope>
    <source>
        <strain evidence="2">Mpt1</strain>
    </source>
</reference>
<dbReference type="GeneID" id="24818293"/>
<evidence type="ECO:0000313" key="2">
    <source>
        <dbReference type="Proteomes" id="UP000030787"/>
    </source>
</evidence>
<protein>
    <submittedName>
        <fullName evidence="1">Uncharacterized protein</fullName>
    </submittedName>
</protein>
<dbReference type="EMBL" id="CP010070">
    <property type="protein sequence ID" value="AIZ56513.1"/>
    <property type="molecule type" value="Genomic_DNA"/>
</dbReference>
<dbReference type="Proteomes" id="UP000030787">
    <property type="component" value="Chromosome"/>
</dbReference>
<gene>
    <name evidence="1" type="ORF">Mpt1_c06270</name>
</gene>
<keyword evidence="2" id="KW-1185">Reference proteome</keyword>